<evidence type="ECO:0000313" key="4">
    <source>
        <dbReference type="EMBL" id="SUN35452.1"/>
    </source>
</evidence>
<dbReference type="Pfam" id="PF01451">
    <property type="entry name" value="LMWPc"/>
    <property type="match status" value="1"/>
</dbReference>
<organism evidence="4 5">
    <name type="scientific">Streptococcus downei MFe28</name>
    <dbReference type="NCBI Taxonomy" id="764290"/>
    <lineage>
        <taxon>Bacteria</taxon>
        <taxon>Bacillati</taxon>
        <taxon>Bacillota</taxon>
        <taxon>Bacilli</taxon>
        <taxon>Lactobacillales</taxon>
        <taxon>Streptococcaceae</taxon>
        <taxon>Streptococcus</taxon>
    </lineage>
</organism>
<protein>
    <recommendedName>
        <fullName evidence="1">protein-tyrosine-phosphatase</fullName>
        <ecNumber evidence="1">3.1.3.48</ecNumber>
    </recommendedName>
</protein>
<gene>
    <name evidence="4" type="primary">yfkJ</name>
    <name evidence="4" type="ORF">NCTC11391_00472</name>
</gene>
<proteinExistence type="predicted"/>
<dbReference type="PANTHER" id="PTHR11717:SF7">
    <property type="entry name" value="LOW MOLECULAR WEIGHT PHOSPHOTYROSINE PROTEIN PHOSPHATASE"/>
    <property type="match status" value="1"/>
</dbReference>
<dbReference type="InterPro" id="IPR023485">
    <property type="entry name" value="Ptyr_pPase"/>
</dbReference>
<evidence type="ECO:0000259" key="3">
    <source>
        <dbReference type="SMART" id="SM00226"/>
    </source>
</evidence>
<reference evidence="4 5" key="1">
    <citation type="submission" date="2018-06" db="EMBL/GenBank/DDBJ databases">
        <authorList>
            <consortium name="Pathogen Informatics"/>
            <person name="Doyle S."/>
        </authorList>
    </citation>
    <scope>NUCLEOTIDE SEQUENCE [LARGE SCALE GENOMIC DNA]</scope>
    <source>
        <strain evidence="5">NCTC 11391</strain>
    </source>
</reference>
<dbReference type="InterPro" id="IPR050438">
    <property type="entry name" value="LMW_PTPase"/>
</dbReference>
<feature type="domain" description="Phosphotyrosine protein phosphatase I" evidence="3">
    <location>
        <begin position="1"/>
        <end position="123"/>
    </location>
</feature>
<evidence type="ECO:0000313" key="5">
    <source>
        <dbReference type="Proteomes" id="UP000254082"/>
    </source>
</evidence>
<name>A0A380JBT8_STRDO</name>
<dbReference type="EC" id="3.1.3.48" evidence="1"/>
<evidence type="ECO:0000256" key="2">
    <source>
        <dbReference type="ARBA" id="ARBA00051722"/>
    </source>
</evidence>
<accession>A0A380JBT8</accession>
<dbReference type="GO" id="GO:0004725">
    <property type="term" value="F:protein tyrosine phosphatase activity"/>
    <property type="evidence" value="ECO:0007669"/>
    <property type="project" value="UniProtKB-EC"/>
</dbReference>
<dbReference type="PANTHER" id="PTHR11717">
    <property type="entry name" value="LOW MOLECULAR WEIGHT PROTEIN TYROSINE PHOSPHATASE"/>
    <property type="match status" value="1"/>
</dbReference>
<comment type="catalytic activity">
    <reaction evidence="2">
        <text>O-phospho-L-tyrosyl-[protein] + H2O = L-tyrosyl-[protein] + phosphate</text>
        <dbReference type="Rhea" id="RHEA:10684"/>
        <dbReference type="Rhea" id="RHEA-COMP:10136"/>
        <dbReference type="Rhea" id="RHEA-COMP:20101"/>
        <dbReference type="ChEBI" id="CHEBI:15377"/>
        <dbReference type="ChEBI" id="CHEBI:43474"/>
        <dbReference type="ChEBI" id="CHEBI:46858"/>
        <dbReference type="ChEBI" id="CHEBI:61978"/>
        <dbReference type="EC" id="3.1.3.48"/>
    </reaction>
</comment>
<evidence type="ECO:0000256" key="1">
    <source>
        <dbReference type="ARBA" id="ARBA00013064"/>
    </source>
</evidence>
<dbReference type="EMBL" id="UHFA01000002">
    <property type="protein sequence ID" value="SUN35452.1"/>
    <property type="molecule type" value="Genomic_DNA"/>
</dbReference>
<dbReference type="Proteomes" id="UP000254082">
    <property type="component" value="Unassembled WGS sequence"/>
</dbReference>
<dbReference type="SMART" id="SM00226">
    <property type="entry name" value="LMWPc"/>
    <property type="match status" value="1"/>
</dbReference>
<dbReference type="AlphaFoldDB" id="A0A380JBT8"/>
<dbReference type="Gene3D" id="3.40.50.2300">
    <property type="match status" value="1"/>
</dbReference>
<dbReference type="InterPro" id="IPR036196">
    <property type="entry name" value="Ptyr_pPase_sf"/>
</dbReference>
<keyword evidence="5" id="KW-1185">Reference proteome</keyword>
<sequence length="125" mass="14278">MAEFVMKSMADPAEVYVESRATSSWEHGNPIHQGTQAILKRYGVPYSRTKTSQQISQEDLENFDVIIGMDQQNVADLRALFPQASTSRIQLFIEGGVPDPWYTGDFEETYQLVREGCRSWLERLS</sequence>
<dbReference type="SUPFAM" id="SSF52788">
    <property type="entry name" value="Phosphotyrosine protein phosphatases I"/>
    <property type="match status" value="1"/>
</dbReference>
<dbReference type="CDD" id="cd16343">
    <property type="entry name" value="LMWPTP"/>
    <property type="match status" value="1"/>
</dbReference>
<keyword evidence="4" id="KW-0378">Hydrolase</keyword>